<protein>
    <submittedName>
        <fullName evidence="1">Uncharacterized protein</fullName>
    </submittedName>
</protein>
<name>A0ABD2YVS3_9GENT</name>
<evidence type="ECO:0000313" key="2">
    <source>
        <dbReference type="Proteomes" id="UP001630127"/>
    </source>
</evidence>
<gene>
    <name evidence="1" type="ORF">ACH5RR_029531</name>
</gene>
<dbReference type="SUPFAM" id="SSF56219">
    <property type="entry name" value="DNase I-like"/>
    <property type="match status" value="1"/>
</dbReference>
<dbReference type="AlphaFoldDB" id="A0ABD2YVS3"/>
<dbReference type="Gene3D" id="3.60.10.10">
    <property type="entry name" value="Endonuclease/exonuclease/phosphatase"/>
    <property type="match status" value="1"/>
</dbReference>
<proteinExistence type="predicted"/>
<organism evidence="1 2">
    <name type="scientific">Cinchona calisaya</name>
    <dbReference type="NCBI Taxonomy" id="153742"/>
    <lineage>
        <taxon>Eukaryota</taxon>
        <taxon>Viridiplantae</taxon>
        <taxon>Streptophyta</taxon>
        <taxon>Embryophyta</taxon>
        <taxon>Tracheophyta</taxon>
        <taxon>Spermatophyta</taxon>
        <taxon>Magnoliopsida</taxon>
        <taxon>eudicotyledons</taxon>
        <taxon>Gunneridae</taxon>
        <taxon>Pentapetalae</taxon>
        <taxon>asterids</taxon>
        <taxon>lamiids</taxon>
        <taxon>Gentianales</taxon>
        <taxon>Rubiaceae</taxon>
        <taxon>Cinchonoideae</taxon>
        <taxon>Cinchoneae</taxon>
        <taxon>Cinchona</taxon>
    </lineage>
</organism>
<sequence length="99" mass="11482">MHVALTNDASFFSFCATFVYAKCVREDRQSLWSCLRQLDVNYLGPKLWGGDFNVVAKPKEYIEYATLDSRTIMDFTSCIQDCCMMELPFFENTFTWTGT</sequence>
<evidence type="ECO:0000313" key="1">
    <source>
        <dbReference type="EMBL" id="KAL3510130.1"/>
    </source>
</evidence>
<dbReference type="Proteomes" id="UP001630127">
    <property type="component" value="Unassembled WGS sequence"/>
</dbReference>
<dbReference type="EMBL" id="JBJUIK010000012">
    <property type="protein sequence ID" value="KAL3510130.1"/>
    <property type="molecule type" value="Genomic_DNA"/>
</dbReference>
<reference evidence="1 2" key="1">
    <citation type="submission" date="2024-11" db="EMBL/GenBank/DDBJ databases">
        <title>A near-complete genome assembly of Cinchona calisaya.</title>
        <authorList>
            <person name="Lian D.C."/>
            <person name="Zhao X.W."/>
            <person name="Wei L."/>
        </authorList>
    </citation>
    <scope>NUCLEOTIDE SEQUENCE [LARGE SCALE GENOMIC DNA]</scope>
    <source>
        <tissue evidence="1">Nenye</tissue>
    </source>
</reference>
<accession>A0ABD2YVS3</accession>
<dbReference type="InterPro" id="IPR036691">
    <property type="entry name" value="Endo/exonu/phosph_ase_sf"/>
</dbReference>
<comment type="caution">
    <text evidence="1">The sequence shown here is derived from an EMBL/GenBank/DDBJ whole genome shotgun (WGS) entry which is preliminary data.</text>
</comment>
<keyword evidence="2" id="KW-1185">Reference proteome</keyword>